<evidence type="ECO:0000313" key="4">
    <source>
        <dbReference type="EMBL" id="CCC66898.1"/>
    </source>
</evidence>
<dbReference type="SUPFAM" id="SSF51735">
    <property type="entry name" value="NAD(P)-binding Rossmann-fold domains"/>
    <property type="match status" value="1"/>
</dbReference>
<dbReference type="Pfam" id="PF01370">
    <property type="entry name" value="Epimerase"/>
    <property type="match status" value="1"/>
</dbReference>
<dbReference type="HOGENOM" id="CLU_007383_9_2_1"/>
<sequence length="347" mass="38494">MSAKATVFVSGATGYIALHVVDNLLKEGYSVIGSVRSQEKADHILKEFSNDCNLTLEIVPDISALDAFDDVFKRHGKDIKVVIHTASPVVFDPKDLDKDLLIPAINGTKSILESIKKYAADTVENVVITSSLAAQRKPSETNDSTVTIDENSWNNITMEEAHECVRNAYSASKVFAEKAAWEFLKNNADVVKFKLTTVMPGFVFGPQTFVDRSKSKFNHTIEIVRAIANAKTEDELYQCSGTYVDVRDVARAHLLAFQKKECAGERLSLSTSMFCTQSILNVINEDFPQLKGKITEGDPASENETLDNMMSFNNDKTKKLLGFDFIPLRKSIDDTVNQLFEFGAINV</sequence>
<dbReference type="Proteomes" id="UP000001640">
    <property type="component" value="Chromosome 1"/>
</dbReference>
<dbReference type="CDD" id="cd05227">
    <property type="entry name" value="AR_SDR_e"/>
    <property type="match status" value="1"/>
</dbReference>
<reference evidence="4 5" key="1">
    <citation type="journal article" date="2011" name="Proc. Natl. Acad. Sci. U.S.A.">
        <title>Evolutionary erosion of yeast sex chromosomes by mating-type switching accidents.</title>
        <authorList>
            <person name="Gordon J.L."/>
            <person name="Armisen D."/>
            <person name="Proux-Wera E."/>
            <person name="Oheigeartaigh S.S."/>
            <person name="Byrne K.P."/>
            <person name="Wolfe K.H."/>
        </authorList>
    </citation>
    <scope>NUCLEOTIDE SEQUENCE [LARGE SCALE GENOMIC DNA]</scope>
    <source>
        <strain evidence="5">ATCC 76901 / BCRC 22586 / CBS 4309 / NBRC 1992 / NRRL Y-12630</strain>
    </source>
</reference>
<keyword evidence="5" id="KW-1185">Reference proteome</keyword>
<dbReference type="AlphaFoldDB" id="G0V608"/>
<dbReference type="GO" id="GO:0016616">
    <property type="term" value="F:oxidoreductase activity, acting on the CH-OH group of donors, NAD or NADP as acceptor"/>
    <property type="evidence" value="ECO:0007669"/>
    <property type="project" value="TreeGrafter"/>
</dbReference>
<dbReference type="InterPro" id="IPR001509">
    <property type="entry name" value="Epimerase_deHydtase"/>
</dbReference>
<dbReference type="Gene3D" id="3.40.50.720">
    <property type="entry name" value="NAD(P)-binding Rossmann-like Domain"/>
    <property type="match status" value="1"/>
</dbReference>
<dbReference type="InParanoid" id="G0V608"/>
<dbReference type="SMR" id="G0V608"/>
<dbReference type="GeneID" id="96900385"/>
<comment type="similarity">
    <text evidence="2">Belongs to the NAD(P)-dependent epimerase/dehydratase family. Dihydroflavonol-4-reductase subfamily.</text>
</comment>
<dbReference type="PANTHER" id="PTHR10366:SF564">
    <property type="entry name" value="STEROL-4-ALPHA-CARBOXYLATE 3-DEHYDROGENASE, DECARBOXYLATING"/>
    <property type="match status" value="1"/>
</dbReference>
<organism evidence="4 5">
    <name type="scientific">Naumovozyma castellii</name>
    <name type="common">Yeast</name>
    <name type="synonym">Saccharomyces castellii</name>
    <dbReference type="NCBI Taxonomy" id="27288"/>
    <lineage>
        <taxon>Eukaryota</taxon>
        <taxon>Fungi</taxon>
        <taxon>Dikarya</taxon>
        <taxon>Ascomycota</taxon>
        <taxon>Saccharomycotina</taxon>
        <taxon>Saccharomycetes</taxon>
        <taxon>Saccharomycetales</taxon>
        <taxon>Saccharomycetaceae</taxon>
        <taxon>Naumovozyma</taxon>
    </lineage>
</organism>
<proteinExistence type="inferred from homology"/>
<accession>G0V608</accession>
<dbReference type="eggNOG" id="KOG1502">
    <property type="taxonomic scope" value="Eukaryota"/>
</dbReference>
<evidence type="ECO:0000313" key="5">
    <source>
        <dbReference type="Proteomes" id="UP000001640"/>
    </source>
</evidence>
<evidence type="ECO:0000256" key="1">
    <source>
        <dbReference type="ARBA" id="ARBA00023002"/>
    </source>
</evidence>
<keyword evidence="1" id="KW-0560">Oxidoreductase</keyword>
<dbReference type="EMBL" id="HE576752">
    <property type="protein sequence ID" value="CCC66898.1"/>
    <property type="molecule type" value="Genomic_DNA"/>
</dbReference>
<dbReference type="STRING" id="1064592.G0V608"/>
<dbReference type="PANTHER" id="PTHR10366">
    <property type="entry name" value="NAD DEPENDENT EPIMERASE/DEHYDRATASE"/>
    <property type="match status" value="1"/>
</dbReference>
<dbReference type="FunFam" id="3.40.50.720:FF:000191">
    <property type="entry name" value="Methylglyoxal reductase (NADPH-dependent)"/>
    <property type="match status" value="1"/>
</dbReference>
<protein>
    <recommendedName>
        <fullName evidence="3">NAD-dependent epimerase/dehydratase domain-containing protein</fullName>
    </recommendedName>
</protein>
<dbReference type="OMA" id="KPECTGQ"/>
<gene>
    <name evidence="4" type="primary">NCAS0A03400</name>
    <name evidence="4" type="ordered locus">NCAS_0A03400</name>
</gene>
<dbReference type="OrthoDB" id="2735536at2759"/>
<reference key="2">
    <citation type="submission" date="2011-08" db="EMBL/GenBank/DDBJ databases">
        <title>Genome sequence of Naumovozyma castellii.</title>
        <authorList>
            <person name="Gordon J.L."/>
            <person name="Armisen D."/>
            <person name="Proux-Wera E."/>
            <person name="OhEigeartaigh S.S."/>
            <person name="Byrne K.P."/>
            <person name="Wolfe K.H."/>
        </authorList>
    </citation>
    <scope>NUCLEOTIDE SEQUENCE</scope>
    <source>
        <strain>Type strain:CBS 4309</strain>
    </source>
</reference>
<dbReference type="RefSeq" id="XP_003673287.1">
    <property type="nucleotide sequence ID" value="XM_003673239.1"/>
</dbReference>
<name>G0V608_NAUCA</name>
<feature type="domain" description="NAD-dependent epimerase/dehydratase" evidence="3">
    <location>
        <begin position="7"/>
        <end position="261"/>
    </location>
</feature>
<dbReference type="InterPro" id="IPR050425">
    <property type="entry name" value="NAD(P)_dehydrat-like"/>
</dbReference>
<evidence type="ECO:0000259" key="3">
    <source>
        <dbReference type="Pfam" id="PF01370"/>
    </source>
</evidence>
<dbReference type="KEGG" id="ncs:NCAS_0A03400"/>
<evidence type="ECO:0000256" key="2">
    <source>
        <dbReference type="ARBA" id="ARBA00023445"/>
    </source>
</evidence>
<dbReference type="InterPro" id="IPR036291">
    <property type="entry name" value="NAD(P)-bd_dom_sf"/>
</dbReference>